<dbReference type="InterPro" id="IPR025442">
    <property type="entry name" value="DUF4185"/>
</dbReference>
<dbReference type="Proteomes" id="UP001150924">
    <property type="component" value="Unassembled WGS sequence"/>
</dbReference>
<dbReference type="AlphaFoldDB" id="A0A9X3EYF2"/>
<reference evidence="2" key="1">
    <citation type="submission" date="2022-11" db="EMBL/GenBank/DDBJ databases">
        <title>Minimal conservation of predation-associated metabolite biosynthetic gene clusters underscores biosynthetic potential of Myxococcota including descriptions for ten novel species: Archangium lansinium sp. nov., Myxococcus landrumus sp. nov., Nannocystis bai.</title>
        <authorList>
            <person name="Ahearne A."/>
            <person name="Stevens C."/>
            <person name="Phillips K."/>
        </authorList>
    </citation>
    <scope>NUCLEOTIDE SEQUENCE</scope>
    <source>
        <strain evidence="2">Na p29</strain>
    </source>
</reference>
<feature type="domain" description="DUF4185" evidence="1">
    <location>
        <begin position="603"/>
        <end position="739"/>
    </location>
</feature>
<evidence type="ECO:0000313" key="2">
    <source>
        <dbReference type="EMBL" id="MCY1012668.1"/>
    </source>
</evidence>
<proteinExistence type="predicted"/>
<keyword evidence="3" id="KW-1185">Reference proteome</keyword>
<dbReference type="InterPro" id="IPR024038">
    <property type="entry name" value="MYXO-CTERM"/>
</dbReference>
<dbReference type="EMBL" id="JAPNKE010000002">
    <property type="protein sequence ID" value="MCY1012668.1"/>
    <property type="molecule type" value="Genomic_DNA"/>
</dbReference>
<gene>
    <name evidence="2" type="ORF">OV079_45480</name>
</gene>
<dbReference type="RefSeq" id="WP_267776158.1">
    <property type="nucleotide sequence ID" value="NZ_JAPNKE010000002.1"/>
</dbReference>
<comment type="caution">
    <text evidence="2">The sequence shown here is derived from an EMBL/GenBank/DDBJ whole genome shotgun (WGS) entry which is preliminary data.</text>
</comment>
<dbReference type="NCBIfam" id="TIGR03901">
    <property type="entry name" value="MYXO-CTERM"/>
    <property type="match status" value="1"/>
</dbReference>
<evidence type="ECO:0000313" key="3">
    <source>
        <dbReference type="Proteomes" id="UP001150924"/>
    </source>
</evidence>
<organism evidence="2 3">
    <name type="scientific">Nannocystis pusilla</name>
    <dbReference type="NCBI Taxonomy" id="889268"/>
    <lineage>
        <taxon>Bacteria</taxon>
        <taxon>Pseudomonadati</taxon>
        <taxon>Myxococcota</taxon>
        <taxon>Polyangia</taxon>
        <taxon>Nannocystales</taxon>
        <taxon>Nannocystaceae</taxon>
        <taxon>Nannocystis</taxon>
    </lineage>
</organism>
<evidence type="ECO:0000259" key="1">
    <source>
        <dbReference type="Pfam" id="PF13810"/>
    </source>
</evidence>
<protein>
    <submittedName>
        <fullName evidence="2">DUF4185 domain-containing protein</fullName>
    </submittedName>
</protein>
<name>A0A9X3EYF2_9BACT</name>
<accession>A0A9X3EYF2</accession>
<dbReference type="Pfam" id="PF13810">
    <property type="entry name" value="DUF4185"/>
    <property type="match status" value="1"/>
</dbReference>
<sequence>MFTACDPPEMVSERGDFRLVVDGLSTARDLFAADYWDPPYPVLTGTRICPDLRCQACPEEGACDDAAVHASGPVVVDEDGCFVVESPGEVVWTVDAPCGAPGQEPDRVQMRVVSLDAVEARVTSGLDATVVRYAMRDNPVVTVLGAEWLDRLPREFKVVAGEQVAIGVALFEPGTHHIVARQSEPAPAVTWTTTRGRAPVTYPSQQLELVTFAGSEAEATFELAGHRWPLARVTGVSADAVTSLELAGAFYFMEDDDAPLIGRTSVPFAARTVARDDEGDLVVGLPIAWSAEAGNMAYWPELTPPDTLVLADDCIAPEDRDGARKLLLRARHGDLSASLEFTWAGTRELSPFNFVEPDSSWAPPDTCLAPAGCGCRSGEPGGAALLLGLLLLGRRRRKSHVRTNMLVGTCLLALPVSGCGGGPPSLSVAEALPLGELPLGRAPDLPTVQGGHSVAVGDRAVWAFRTATGRLSSSRVATAAAVAADFDARDGLYPFTAYQTADEEDDDKLLPYVGAEGRYRYERGGDCDLEEDCPRVSLWPGPMVHDRERERVLIFYRKVIQYPDNRDNQHVGSSIAVWRDDLGGRPVRPEVAEGSAEPTLLFGAEGPRISAALAEDEHVYAFACGGRGGACTLQRAPLAHALERDAWRWYADGGWSSSPRRADELFEGAGAMSVHWSDHAGAYVAVYADREEPAVVLRTAPALTGPWSDAAELVRPRDPQRVPRIQDAMLHPELAREGGAVDYLTFFEAFSNDIVSISGTLQLVEIRWE</sequence>